<dbReference type="KEGG" id="woc:BA177_01635"/>
<dbReference type="AlphaFoldDB" id="A0A193LC29"/>
<organism evidence="11 12">
    <name type="scientific">Woeseia oceani</name>
    <dbReference type="NCBI Taxonomy" id="1548547"/>
    <lineage>
        <taxon>Bacteria</taxon>
        <taxon>Pseudomonadati</taxon>
        <taxon>Pseudomonadota</taxon>
        <taxon>Gammaproteobacteria</taxon>
        <taxon>Woeseiales</taxon>
        <taxon>Woeseiaceae</taxon>
        <taxon>Woeseia</taxon>
    </lineage>
</organism>
<evidence type="ECO:0000256" key="6">
    <source>
        <dbReference type="ARBA" id="ARBA00023002"/>
    </source>
</evidence>
<dbReference type="GO" id="GO:0071949">
    <property type="term" value="F:FAD binding"/>
    <property type="evidence" value="ECO:0007669"/>
    <property type="project" value="TreeGrafter"/>
</dbReference>
<dbReference type="STRING" id="1548547.BA177_01635"/>
<evidence type="ECO:0000256" key="10">
    <source>
        <dbReference type="SAM" id="Phobius"/>
    </source>
</evidence>
<comment type="cofactor">
    <cofactor evidence="1 9">
        <name>FAD</name>
        <dbReference type="ChEBI" id="CHEBI:57692"/>
    </cofactor>
</comment>
<dbReference type="GO" id="GO:0035999">
    <property type="term" value="P:tetrahydrofolate interconversion"/>
    <property type="evidence" value="ECO:0007669"/>
    <property type="project" value="UniProtKB-UniPathway"/>
</dbReference>
<dbReference type="EMBL" id="CP016268">
    <property type="protein sequence ID" value="ANO50090.1"/>
    <property type="molecule type" value="Genomic_DNA"/>
</dbReference>
<feature type="transmembrane region" description="Helical" evidence="10">
    <location>
        <begin position="84"/>
        <end position="106"/>
    </location>
</feature>
<dbReference type="GO" id="GO:0106312">
    <property type="term" value="F:methylenetetrahydrofolate reductase (NADH) activity"/>
    <property type="evidence" value="ECO:0007669"/>
    <property type="project" value="UniProtKB-EC"/>
</dbReference>
<evidence type="ECO:0000256" key="2">
    <source>
        <dbReference type="ARBA" id="ARBA00004777"/>
    </source>
</evidence>
<dbReference type="PANTHER" id="PTHR45754">
    <property type="entry name" value="METHYLENETETRAHYDROFOLATE REDUCTASE"/>
    <property type="match status" value="1"/>
</dbReference>
<evidence type="ECO:0000256" key="9">
    <source>
        <dbReference type="RuleBase" id="RU003862"/>
    </source>
</evidence>
<evidence type="ECO:0000256" key="4">
    <source>
        <dbReference type="ARBA" id="ARBA00022630"/>
    </source>
</evidence>
<keyword evidence="10" id="KW-1133">Transmembrane helix</keyword>
<name>A0A193LC29_9GAMM</name>
<dbReference type="UniPathway" id="UPA00193"/>
<evidence type="ECO:0000256" key="5">
    <source>
        <dbReference type="ARBA" id="ARBA00022827"/>
    </source>
</evidence>
<dbReference type="GO" id="GO:0005829">
    <property type="term" value="C:cytosol"/>
    <property type="evidence" value="ECO:0007669"/>
    <property type="project" value="TreeGrafter"/>
</dbReference>
<comment type="pathway">
    <text evidence="2 9">One-carbon metabolism; tetrahydrofolate interconversion.</text>
</comment>
<accession>A0A193LC29</accession>
<keyword evidence="5 9" id="KW-0274">FAD</keyword>
<dbReference type="SUPFAM" id="SSF51730">
    <property type="entry name" value="FAD-linked oxidoreductase"/>
    <property type="match status" value="1"/>
</dbReference>
<dbReference type="PANTHER" id="PTHR45754:SF3">
    <property type="entry name" value="METHYLENETETRAHYDROFOLATE REDUCTASE (NADPH)"/>
    <property type="match status" value="1"/>
</dbReference>
<keyword evidence="6 9" id="KW-0560">Oxidoreductase</keyword>
<keyword evidence="12" id="KW-1185">Reference proteome</keyword>
<evidence type="ECO:0000256" key="1">
    <source>
        <dbReference type="ARBA" id="ARBA00001974"/>
    </source>
</evidence>
<proteinExistence type="inferred from homology"/>
<keyword evidence="4 9" id="KW-0285">Flavoprotein</keyword>
<dbReference type="Pfam" id="PF02219">
    <property type="entry name" value="MTHFR"/>
    <property type="match status" value="1"/>
</dbReference>
<keyword evidence="10" id="KW-0812">Transmembrane</keyword>
<evidence type="ECO:0000256" key="7">
    <source>
        <dbReference type="ARBA" id="ARBA00034478"/>
    </source>
</evidence>
<evidence type="ECO:0000313" key="11">
    <source>
        <dbReference type="EMBL" id="ANO50090.1"/>
    </source>
</evidence>
<comment type="pathway">
    <text evidence="7">Amino-acid biosynthesis; L-methionine biosynthesis via de novo pathway.</text>
</comment>
<comment type="catalytic activity">
    <reaction evidence="8">
        <text>(6S)-5-methyl-5,6,7,8-tetrahydrofolate + NAD(+) = (6R)-5,10-methylene-5,6,7,8-tetrahydrofolate + NADH + H(+)</text>
        <dbReference type="Rhea" id="RHEA:19821"/>
        <dbReference type="ChEBI" id="CHEBI:15378"/>
        <dbReference type="ChEBI" id="CHEBI:15636"/>
        <dbReference type="ChEBI" id="CHEBI:18608"/>
        <dbReference type="ChEBI" id="CHEBI:57540"/>
        <dbReference type="ChEBI" id="CHEBI:57945"/>
        <dbReference type="EC" id="1.5.1.54"/>
    </reaction>
    <physiologicalReaction direction="right-to-left" evidence="8">
        <dbReference type="Rhea" id="RHEA:19823"/>
    </physiologicalReaction>
</comment>
<dbReference type="InterPro" id="IPR029041">
    <property type="entry name" value="FAD-linked_oxidoreductase-like"/>
</dbReference>
<dbReference type="Proteomes" id="UP000092695">
    <property type="component" value="Chromosome"/>
</dbReference>
<dbReference type="RefSeq" id="WP_068612158.1">
    <property type="nucleotide sequence ID" value="NZ_CP016268.1"/>
</dbReference>
<comment type="similarity">
    <text evidence="3 9">Belongs to the methylenetetrahydrofolate reductase family.</text>
</comment>
<keyword evidence="10" id="KW-0472">Membrane</keyword>
<gene>
    <name evidence="11" type="ORF">BA177_01635</name>
</gene>
<evidence type="ECO:0000313" key="12">
    <source>
        <dbReference type="Proteomes" id="UP000092695"/>
    </source>
</evidence>
<sequence length="292" mass="31514">MKTFKKAVREKDFAVTAQLFLRPETDAPAIQLQADVLKDAVDGILLTDNQYGQLHMSTTAAASILLDYGVDPIIQLSSRNRNRIALMSDLLGAAAMGVSSLLLVAGERAPDSFQPKPKPVMDLTATELIRTAATMNADEDLAHKPDFYIGGIVTPVMPKPNWAARNLRGKIEAGAQFVQTHICMDVDLLSRYLGFLVSNKLIQQTSVIGAVAVLGSVEDAIWMRSNRPNTMLPDSIVTRLQAASDPREEGIRICAETIKAMRAIPGIAGVNIMAARDLTTIPAVIDAAEIHG</sequence>
<evidence type="ECO:0000256" key="3">
    <source>
        <dbReference type="ARBA" id="ARBA00006743"/>
    </source>
</evidence>
<dbReference type="GO" id="GO:0009086">
    <property type="term" value="P:methionine biosynthetic process"/>
    <property type="evidence" value="ECO:0007669"/>
    <property type="project" value="TreeGrafter"/>
</dbReference>
<evidence type="ECO:0000256" key="8">
    <source>
        <dbReference type="ARBA" id="ARBA00048628"/>
    </source>
</evidence>
<reference evidence="11 12" key="1">
    <citation type="submission" date="2016-06" db="EMBL/GenBank/DDBJ databases">
        <title>Complete genome sequence of a deep-branching marine Gamma Proteobacterium Woeseia oceani type strain XK5.</title>
        <authorList>
            <person name="Mu D."/>
            <person name="Du Z."/>
        </authorList>
    </citation>
    <scope>NUCLEOTIDE SEQUENCE [LARGE SCALE GENOMIC DNA]</scope>
    <source>
        <strain evidence="11 12">XK5</strain>
    </source>
</reference>
<dbReference type="Gene3D" id="3.20.20.220">
    <property type="match status" value="1"/>
</dbReference>
<protein>
    <recommendedName>
        <fullName evidence="9">Methylenetetrahydrofolate reductase</fullName>
    </recommendedName>
</protein>
<dbReference type="InterPro" id="IPR003171">
    <property type="entry name" value="Mehydrof_redctse-like"/>
</dbReference>